<dbReference type="AlphaFoldDB" id="A0A917A2V9"/>
<evidence type="ECO:0000313" key="4">
    <source>
        <dbReference type="EMBL" id="GGE22552.1"/>
    </source>
</evidence>
<dbReference type="InterPro" id="IPR000644">
    <property type="entry name" value="CBS_dom"/>
</dbReference>
<reference evidence="4" key="1">
    <citation type="journal article" date="2014" name="Int. J. Syst. Evol. Microbiol.">
        <title>Complete genome sequence of Corynebacterium casei LMG S-19264T (=DSM 44701T), isolated from a smear-ripened cheese.</title>
        <authorList>
            <consortium name="US DOE Joint Genome Institute (JGI-PGF)"/>
            <person name="Walter F."/>
            <person name="Albersmeier A."/>
            <person name="Kalinowski J."/>
            <person name="Ruckert C."/>
        </authorList>
    </citation>
    <scope>NUCLEOTIDE SEQUENCE</scope>
    <source>
        <strain evidence="4">CGMCC 1.15519</strain>
    </source>
</reference>
<keyword evidence="5" id="KW-1185">Reference proteome</keyword>
<reference evidence="4" key="2">
    <citation type="submission" date="2020-09" db="EMBL/GenBank/DDBJ databases">
        <authorList>
            <person name="Sun Q."/>
            <person name="Zhou Y."/>
        </authorList>
    </citation>
    <scope>NUCLEOTIDE SEQUENCE</scope>
    <source>
        <strain evidence="4">CGMCC 1.15519</strain>
    </source>
</reference>
<dbReference type="Gene3D" id="3.10.580.10">
    <property type="entry name" value="CBS-domain"/>
    <property type="match status" value="1"/>
</dbReference>
<dbReference type="InterPro" id="IPR051257">
    <property type="entry name" value="Diverse_CBS-Domain"/>
</dbReference>
<dbReference type="SUPFAM" id="SSF54631">
    <property type="entry name" value="CBS-domain pair"/>
    <property type="match status" value="1"/>
</dbReference>
<feature type="domain" description="CBS" evidence="3">
    <location>
        <begin position="47"/>
        <end position="97"/>
    </location>
</feature>
<name>A0A917A2V9_9SPHN</name>
<dbReference type="PROSITE" id="PS51371">
    <property type="entry name" value="CBS"/>
    <property type="match status" value="2"/>
</dbReference>
<dbReference type="Pfam" id="PF00571">
    <property type="entry name" value="CBS"/>
    <property type="match status" value="2"/>
</dbReference>
<sequence>MSEKNDGAIVVVDAADCPIGIVTERDLLRRLLAKSLDPKTTPLADIMTRDLKVAHGSDEVPVWVRQMSNERFRHVPVVNAEGRLLNIMSQGDFVSYK</sequence>
<protein>
    <recommendedName>
        <fullName evidence="3">CBS domain-containing protein</fullName>
    </recommendedName>
</protein>
<dbReference type="InterPro" id="IPR046342">
    <property type="entry name" value="CBS_dom_sf"/>
</dbReference>
<dbReference type="PANTHER" id="PTHR43080">
    <property type="entry name" value="CBS DOMAIN-CONTAINING PROTEIN CBSX3, MITOCHONDRIAL"/>
    <property type="match status" value="1"/>
</dbReference>
<evidence type="ECO:0000256" key="2">
    <source>
        <dbReference type="PROSITE-ProRule" id="PRU00703"/>
    </source>
</evidence>
<organism evidence="4 5">
    <name type="scientific">Sandarakinorhabdus glacialis</name>
    <dbReference type="NCBI Taxonomy" id="1614636"/>
    <lineage>
        <taxon>Bacteria</taxon>
        <taxon>Pseudomonadati</taxon>
        <taxon>Pseudomonadota</taxon>
        <taxon>Alphaproteobacteria</taxon>
        <taxon>Sphingomonadales</taxon>
        <taxon>Sphingosinicellaceae</taxon>
        <taxon>Sandarakinorhabdus</taxon>
    </lineage>
</organism>
<dbReference type="EMBL" id="BMJM01000023">
    <property type="protein sequence ID" value="GGE22552.1"/>
    <property type="molecule type" value="Genomic_DNA"/>
</dbReference>
<dbReference type="Proteomes" id="UP000635071">
    <property type="component" value="Unassembled WGS sequence"/>
</dbReference>
<gene>
    <name evidence="4" type="ORF">GCM10011529_31450</name>
</gene>
<comment type="caution">
    <text evidence="4">The sequence shown here is derived from an EMBL/GenBank/DDBJ whole genome shotgun (WGS) entry which is preliminary data.</text>
</comment>
<feature type="domain" description="CBS" evidence="3">
    <location>
        <begin position="1"/>
        <end position="38"/>
    </location>
</feature>
<evidence type="ECO:0000313" key="5">
    <source>
        <dbReference type="Proteomes" id="UP000635071"/>
    </source>
</evidence>
<proteinExistence type="predicted"/>
<dbReference type="PANTHER" id="PTHR43080:SF2">
    <property type="entry name" value="CBS DOMAIN-CONTAINING PROTEIN"/>
    <property type="match status" value="1"/>
</dbReference>
<keyword evidence="1 2" id="KW-0129">CBS domain</keyword>
<evidence type="ECO:0000259" key="3">
    <source>
        <dbReference type="PROSITE" id="PS51371"/>
    </source>
</evidence>
<accession>A0A917A2V9</accession>
<evidence type="ECO:0000256" key="1">
    <source>
        <dbReference type="ARBA" id="ARBA00023122"/>
    </source>
</evidence>